<gene>
    <name evidence="1" type="ORF">KDH_28370</name>
</gene>
<keyword evidence="2" id="KW-1185">Reference proteome</keyword>
<organism evidence="1 2">
    <name type="scientific">Dictyobacter halimunensis</name>
    <dbReference type="NCBI Taxonomy" id="3026934"/>
    <lineage>
        <taxon>Bacteria</taxon>
        <taxon>Bacillati</taxon>
        <taxon>Chloroflexota</taxon>
        <taxon>Ktedonobacteria</taxon>
        <taxon>Ktedonobacterales</taxon>
        <taxon>Dictyobacteraceae</taxon>
        <taxon>Dictyobacter</taxon>
    </lineage>
</organism>
<reference evidence="1 2" key="1">
    <citation type="submission" date="2023-02" db="EMBL/GenBank/DDBJ databases">
        <title>Dictyobacter halimunensis sp. nov., a new member of the class Ktedonobacteria from forest soil in a geothermal area.</title>
        <authorList>
            <person name="Rachmania M.K."/>
            <person name="Ningsih F."/>
            <person name="Sakai Y."/>
            <person name="Yabe S."/>
            <person name="Yokota A."/>
            <person name="Sjamsuridzal W."/>
        </authorList>
    </citation>
    <scope>NUCLEOTIDE SEQUENCE [LARGE SCALE GENOMIC DNA]</scope>
    <source>
        <strain evidence="1 2">S3.2.2.5</strain>
    </source>
</reference>
<evidence type="ECO:0008006" key="3">
    <source>
        <dbReference type="Google" id="ProtNLM"/>
    </source>
</evidence>
<dbReference type="Proteomes" id="UP001344906">
    <property type="component" value="Unassembled WGS sequence"/>
</dbReference>
<sequence>MFAETQALEQRVQELNAAGLMDAQIAATLEAEGYQTPGLVHPITSKIVCHLRHQWQIPTVKLNKNQHNLAQWEDGSYSVEGAAAKLDVGQDTIFNWLKTGRLKGEHLARSMPWKIYMTEDDERRLHEWLRRQGRRTRQSKREAL</sequence>
<proteinExistence type="predicted"/>
<evidence type="ECO:0000313" key="2">
    <source>
        <dbReference type="Proteomes" id="UP001344906"/>
    </source>
</evidence>
<protein>
    <recommendedName>
        <fullName evidence="3">Helix-turn-helix domain-containing protein</fullName>
    </recommendedName>
</protein>
<accession>A0ABQ6FNZ0</accession>
<evidence type="ECO:0000313" key="1">
    <source>
        <dbReference type="EMBL" id="GLV55993.1"/>
    </source>
</evidence>
<name>A0ABQ6FNZ0_9CHLR</name>
<comment type="caution">
    <text evidence="1">The sequence shown here is derived from an EMBL/GenBank/DDBJ whole genome shotgun (WGS) entry which is preliminary data.</text>
</comment>
<dbReference type="EMBL" id="BSRI01000001">
    <property type="protein sequence ID" value="GLV55993.1"/>
    <property type="molecule type" value="Genomic_DNA"/>
</dbReference>